<protein>
    <submittedName>
        <fullName evidence="3">Putative chaperonin</fullName>
    </submittedName>
</protein>
<accession>A0A6H1ZRC9</accession>
<dbReference type="PRINTS" id="PR00297">
    <property type="entry name" value="CHAPERONIN10"/>
</dbReference>
<evidence type="ECO:0000256" key="1">
    <source>
        <dbReference type="ARBA" id="ARBA00006975"/>
    </source>
</evidence>
<sequence>MAKKIMKNTRIMPRGKQVLVQPDPEKSRVSDHGLVTPENVEQEKKAVGTVIAVGPEIQDVKKGDRVIYGAFLGEHIKLKEGSEDVDYILLHDDDIIAFLEECN</sequence>
<dbReference type="SMART" id="SM00883">
    <property type="entry name" value="Cpn10"/>
    <property type="match status" value="1"/>
</dbReference>
<dbReference type="PANTHER" id="PTHR10772">
    <property type="entry name" value="10 KDA HEAT SHOCK PROTEIN"/>
    <property type="match status" value="1"/>
</dbReference>
<dbReference type="InterPro" id="IPR037124">
    <property type="entry name" value="Chaperonin_GroES_sf"/>
</dbReference>
<dbReference type="InterPro" id="IPR020818">
    <property type="entry name" value="Chaperonin_GroES"/>
</dbReference>
<reference evidence="3" key="1">
    <citation type="submission" date="2020-03" db="EMBL/GenBank/DDBJ databases">
        <title>The deep terrestrial virosphere.</title>
        <authorList>
            <person name="Holmfeldt K."/>
            <person name="Nilsson E."/>
            <person name="Simone D."/>
            <person name="Lopez-Fernandez M."/>
            <person name="Wu X."/>
            <person name="de Brujin I."/>
            <person name="Lundin D."/>
            <person name="Andersson A."/>
            <person name="Bertilsson S."/>
            <person name="Dopson M."/>
        </authorList>
    </citation>
    <scope>NUCLEOTIDE SEQUENCE</scope>
    <source>
        <strain evidence="3">TM448A01454</strain>
        <strain evidence="4">TM448B00537</strain>
    </source>
</reference>
<proteinExistence type="inferred from homology"/>
<keyword evidence="2" id="KW-0143">Chaperone</keyword>
<organism evidence="3">
    <name type="scientific">viral metagenome</name>
    <dbReference type="NCBI Taxonomy" id="1070528"/>
    <lineage>
        <taxon>unclassified sequences</taxon>
        <taxon>metagenomes</taxon>
        <taxon>organismal metagenomes</taxon>
    </lineage>
</organism>
<dbReference type="GO" id="GO:0051087">
    <property type="term" value="F:protein-folding chaperone binding"/>
    <property type="evidence" value="ECO:0007669"/>
    <property type="project" value="TreeGrafter"/>
</dbReference>
<dbReference type="CDD" id="cd00320">
    <property type="entry name" value="cpn10"/>
    <property type="match status" value="1"/>
</dbReference>
<evidence type="ECO:0000313" key="4">
    <source>
        <dbReference type="EMBL" id="QJH95786.1"/>
    </source>
</evidence>
<dbReference type="AlphaFoldDB" id="A0A6H1ZRC9"/>
<evidence type="ECO:0000256" key="2">
    <source>
        <dbReference type="ARBA" id="ARBA00023186"/>
    </source>
</evidence>
<dbReference type="InterPro" id="IPR011032">
    <property type="entry name" value="GroES-like_sf"/>
</dbReference>
<dbReference type="GO" id="GO:0046872">
    <property type="term" value="F:metal ion binding"/>
    <property type="evidence" value="ECO:0007669"/>
    <property type="project" value="TreeGrafter"/>
</dbReference>
<dbReference type="EMBL" id="MT144153">
    <property type="protein sequence ID" value="QJA49760.1"/>
    <property type="molecule type" value="Genomic_DNA"/>
</dbReference>
<dbReference type="EMBL" id="MT144629">
    <property type="protein sequence ID" value="QJH95786.1"/>
    <property type="molecule type" value="Genomic_DNA"/>
</dbReference>
<dbReference type="Gene3D" id="2.30.33.40">
    <property type="entry name" value="GroES chaperonin"/>
    <property type="match status" value="1"/>
</dbReference>
<dbReference type="SUPFAM" id="SSF50129">
    <property type="entry name" value="GroES-like"/>
    <property type="match status" value="1"/>
</dbReference>
<dbReference type="Pfam" id="PF00166">
    <property type="entry name" value="Cpn10"/>
    <property type="match status" value="1"/>
</dbReference>
<dbReference type="GO" id="GO:0005524">
    <property type="term" value="F:ATP binding"/>
    <property type="evidence" value="ECO:0007669"/>
    <property type="project" value="InterPro"/>
</dbReference>
<dbReference type="GO" id="GO:0051082">
    <property type="term" value="F:unfolded protein binding"/>
    <property type="evidence" value="ECO:0007669"/>
    <property type="project" value="TreeGrafter"/>
</dbReference>
<comment type="similarity">
    <text evidence="1">Belongs to the GroES chaperonin family.</text>
</comment>
<gene>
    <name evidence="3" type="ORF">TM448A01454_0006</name>
    <name evidence="4" type="ORF">TM448B00537_0006</name>
</gene>
<dbReference type="PANTHER" id="PTHR10772:SF63">
    <property type="entry name" value="20 KDA CHAPERONIN, CHLOROPLASTIC"/>
    <property type="match status" value="1"/>
</dbReference>
<evidence type="ECO:0000313" key="3">
    <source>
        <dbReference type="EMBL" id="QJA49760.1"/>
    </source>
</evidence>
<name>A0A6H1ZRC9_9ZZZZ</name>
<dbReference type="GO" id="GO:0044183">
    <property type="term" value="F:protein folding chaperone"/>
    <property type="evidence" value="ECO:0007669"/>
    <property type="project" value="InterPro"/>
</dbReference>